<keyword evidence="3" id="KW-1185">Reference proteome</keyword>
<evidence type="ECO:0008006" key="4">
    <source>
        <dbReference type="Google" id="ProtNLM"/>
    </source>
</evidence>
<gene>
    <name evidence="2" type="ORF">ELS83_18815</name>
</gene>
<comment type="caution">
    <text evidence="2">The sequence shown here is derived from an EMBL/GenBank/DDBJ whole genome shotgun (WGS) entry which is preliminary data.</text>
</comment>
<evidence type="ECO:0000256" key="1">
    <source>
        <dbReference type="SAM" id="SignalP"/>
    </source>
</evidence>
<accession>A0ABX1X186</accession>
<dbReference type="RefSeq" id="WP_171597109.1">
    <property type="nucleotide sequence ID" value="NZ_RZNH01000044.1"/>
</dbReference>
<reference evidence="2 3" key="1">
    <citation type="submission" date="2018-12" db="EMBL/GenBank/DDBJ databases">
        <title>Marinifilum JC070 sp. nov., a marine bacterium isolated from Yongle Blue Hole in the South China Sea.</title>
        <authorList>
            <person name="Fu T."/>
        </authorList>
    </citation>
    <scope>NUCLEOTIDE SEQUENCE [LARGE SCALE GENOMIC DNA]</scope>
    <source>
        <strain evidence="2 3">JC070</strain>
    </source>
</reference>
<evidence type="ECO:0000313" key="2">
    <source>
        <dbReference type="EMBL" id="NOU61853.1"/>
    </source>
</evidence>
<organism evidence="2 3">
    <name type="scientific">Marinifilum caeruleilacunae</name>
    <dbReference type="NCBI Taxonomy" id="2499076"/>
    <lineage>
        <taxon>Bacteria</taxon>
        <taxon>Pseudomonadati</taxon>
        <taxon>Bacteroidota</taxon>
        <taxon>Bacteroidia</taxon>
        <taxon>Marinilabiliales</taxon>
        <taxon>Marinifilaceae</taxon>
    </lineage>
</organism>
<feature type="signal peptide" evidence="1">
    <location>
        <begin position="1"/>
        <end position="19"/>
    </location>
</feature>
<name>A0ABX1X186_9BACT</name>
<dbReference type="Proteomes" id="UP000732105">
    <property type="component" value="Unassembled WGS sequence"/>
</dbReference>
<evidence type="ECO:0000313" key="3">
    <source>
        <dbReference type="Proteomes" id="UP000732105"/>
    </source>
</evidence>
<sequence length="140" mass="16190">MKKKLLLLLCVITSLYSFAQEKKITASYYHSNEFGLAFFQDKTVYPELRMEARNEQLKDATYSIFLRNDCEMNESLGIDLSCGLGFSYSKSADKYMRLPVYITKKNVFSENLKLMIGLEFKTEFADEFKLLPKIGVGINF</sequence>
<feature type="chain" id="PRO_5045421895" description="DUF3575 domain-containing protein" evidence="1">
    <location>
        <begin position="20"/>
        <end position="140"/>
    </location>
</feature>
<proteinExistence type="predicted"/>
<keyword evidence="1" id="KW-0732">Signal</keyword>
<dbReference type="EMBL" id="RZNH01000044">
    <property type="protein sequence ID" value="NOU61853.1"/>
    <property type="molecule type" value="Genomic_DNA"/>
</dbReference>
<protein>
    <recommendedName>
        <fullName evidence="4">DUF3575 domain-containing protein</fullName>
    </recommendedName>
</protein>